<dbReference type="EMBL" id="FOAN01000006">
    <property type="protein sequence ID" value="SEL89780.1"/>
    <property type="molecule type" value="Genomic_DNA"/>
</dbReference>
<dbReference type="InterPro" id="IPR029069">
    <property type="entry name" value="HotDog_dom_sf"/>
</dbReference>
<protein>
    <submittedName>
        <fullName evidence="2">Acyl dehydratase</fullName>
    </submittedName>
</protein>
<feature type="domain" description="MaoC-like" evidence="1">
    <location>
        <begin position="26"/>
        <end position="123"/>
    </location>
</feature>
<reference evidence="3" key="1">
    <citation type="submission" date="2016-10" db="EMBL/GenBank/DDBJ databases">
        <authorList>
            <person name="Varghese N."/>
            <person name="Submissions S."/>
        </authorList>
    </citation>
    <scope>NUCLEOTIDE SEQUENCE [LARGE SCALE GENOMIC DNA]</scope>
    <source>
        <strain evidence="3">LMG 26383,CCUG 61248,R- 45681</strain>
    </source>
</reference>
<dbReference type="Pfam" id="PF01575">
    <property type="entry name" value="MaoC_dehydratas"/>
    <property type="match status" value="1"/>
</dbReference>
<dbReference type="CDD" id="cd03441">
    <property type="entry name" value="R_hydratase_like"/>
    <property type="match status" value="1"/>
</dbReference>
<dbReference type="Gene3D" id="3.10.129.10">
    <property type="entry name" value="Hotdog Thioesterase"/>
    <property type="match status" value="1"/>
</dbReference>
<gene>
    <name evidence="2" type="ORF">SAMN04515666_10641</name>
</gene>
<accession>A0A1H7TY72</accession>
<sequence length="157" mass="17321">MDAKSPPKKAHERYFDEVEVGDEGITPEVTVTKEMIKAYADLSGDHTPVHVDEDFAKASHFGGIVAHGLFGLSLADGLKTRGSLQFPPGASLGWNWDFKLPIRADDTIHVKYRVASMRETRKPGWGIVSIASDLINQKGEIVQTGEHKLMILKRPEA</sequence>
<evidence type="ECO:0000313" key="2">
    <source>
        <dbReference type="EMBL" id="SEL89780.1"/>
    </source>
</evidence>
<dbReference type="PANTHER" id="PTHR43664:SF1">
    <property type="entry name" value="BETA-METHYLMALYL-COA DEHYDRATASE"/>
    <property type="match status" value="1"/>
</dbReference>
<dbReference type="PANTHER" id="PTHR43664">
    <property type="entry name" value="MONOAMINE OXIDASE-RELATED"/>
    <property type="match status" value="1"/>
</dbReference>
<dbReference type="AlphaFoldDB" id="A0A1H7TY72"/>
<keyword evidence="3" id="KW-1185">Reference proteome</keyword>
<dbReference type="OrthoDB" id="9796589at2"/>
<dbReference type="RefSeq" id="WP_091837254.1">
    <property type="nucleotide sequence ID" value="NZ_FOAN01000006.1"/>
</dbReference>
<evidence type="ECO:0000313" key="3">
    <source>
        <dbReference type="Proteomes" id="UP000199664"/>
    </source>
</evidence>
<dbReference type="Proteomes" id="UP000199664">
    <property type="component" value="Unassembled WGS sequence"/>
</dbReference>
<dbReference type="STRING" id="1036779.SAMN04515666_10641"/>
<dbReference type="InterPro" id="IPR052342">
    <property type="entry name" value="MCH/BMMD"/>
</dbReference>
<dbReference type="SUPFAM" id="SSF54637">
    <property type="entry name" value="Thioesterase/thiol ester dehydrase-isomerase"/>
    <property type="match status" value="1"/>
</dbReference>
<name>A0A1H7TY72_9HYPH</name>
<evidence type="ECO:0000259" key="1">
    <source>
        <dbReference type="Pfam" id="PF01575"/>
    </source>
</evidence>
<proteinExistence type="predicted"/>
<organism evidence="2 3">
    <name type="scientific">Bosea lupini</name>
    <dbReference type="NCBI Taxonomy" id="1036779"/>
    <lineage>
        <taxon>Bacteria</taxon>
        <taxon>Pseudomonadati</taxon>
        <taxon>Pseudomonadota</taxon>
        <taxon>Alphaproteobacteria</taxon>
        <taxon>Hyphomicrobiales</taxon>
        <taxon>Boseaceae</taxon>
        <taxon>Bosea</taxon>
    </lineage>
</organism>
<dbReference type="InterPro" id="IPR002539">
    <property type="entry name" value="MaoC-like_dom"/>
</dbReference>